<dbReference type="InterPro" id="IPR015943">
    <property type="entry name" value="WD40/YVTN_repeat-like_dom_sf"/>
</dbReference>
<evidence type="ECO:0000313" key="3">
    <source>
        <dbReference type="Proteomes" id="UP001190700"/>
    </source>
</evidence>
<feature type="region of interest" description="Disordered" evidence="1">
    <location>
        <begin position="741"/>
        <end position="779"/>
    </location>
</feature>
<name>A0AAE0G7A8_9CHLO</name>
<gene>
    <name evidence="2" type="ORF">CYMTET_18837</name>
</gene>
<evidence type="ECO:0000313" key="2">
    <source>
        <dbReference type="EMBL" id="KAK3272893.1"/>
    </source>
</evidence>
<feature type="region of interest" description="Disordered" evidence="1">
    <location>
        <begin position="1043"/>
        <end position="1088"/>
    </location>
</feature>
<dbReference type="Proteomes" id="UP001190700">
    <property type="component" value="Unassembled WGS sequence"/>
</dbReference>
<dbReference type="PANTHER" id="PTHR23287:SF16">
    <property type="entry name" value="TECTONIN BETA-PROPELLER REPEAT-CONTAINING PROTEIN 2"/>
    <property type="match status" value="1"/>
</dbReference>
<dbReference type="EMBL" id="LGRX02008737">
    <property type="protein sequence ID" value="KAK3272893.1"/>
    <property type="molecule type" value="Genomic_DNA"/>
</dbReference>
<reference evidence="2 3" key="1">
    <citation type="journal article" date="2015" name="Genome Biol. Evol.">
        <title>Comparative Genomics of a Bacterivorous Green Alga Reveals Evolutionary Causalities and Consequences of Phago-Mixotrophic Mode of Nutrition.</title>
        <authorList>
            <person name="Burns J.A."/>
            <person name="Paasch A."/>
            <person name="Narechania A."/>
            <person name="Kim E."/>
        </authorList>
    </citation>
    <scope>NUCLEOTIDE SEQUENCE [LARGE SCALE GENOMIC DNA]</scope>
    <source>
        <strain evidence="2 3">PLY_AMNH</strain>
    </source>
</reference>
<feature type="compositionally biased region" description="Polar residues" evidence="1">
    <location>
        <begin position="679"/>
        <end position="695"/>
    </location>
</feature>
<dbReference type="SUPFAM" id="SSF50978">
    <property type="entry name" value="WD40 repeat-like"/>
    <property type="match status" value="1"/>
</dbReference>
<dbReference type="InterPro" id="IPR036322">
    <property type="entry name" value="WD40_repeat_dom_sf"/>
</dbReference>
<feature type="region of interest" description="Disordered" evidence="1">
    <location>
        <begin position="1265"/>
        <end position="1287"/>
    </location>
</feature>
<organism evidence="2 3">
    <name type="scientific">Cymbomonas tetramitiformis</name>
    <dbReference type="NCBI Taxonomy" id="36881"/>
    <lineage>
        <taxon>Eukaryota</taxon>
        <taxon>Viridiplantae</taxon>
        <taxon>Chlorophyta</taxon>
        <taxon>Pyramimonadophyceae</taxon>
        <taxon>Pyramimonadales</taxon>
        <taxon>Pyramimonadaceae</taxon>
        <taxon>Cymbomonas</taxon>
    </lineage>
</organism>
<feature type="compositionally biased region" description="Polar residues" evidence="1">
    <location>
        <begin position="743"/>
        <end position="762"/>
    </location>
</feature>
<dbReference type="PANTHER" id="PTHR23287">
    <property type="entry name" value="RUBY-EYE2-LIKE PROTEIN"/>
    <property type="match status" value="1"/>
</dbReference>
<dbReference type="SMART" id="SM00320">
    <property type="entry name" value="WD40"/>
    <property type="match status" value="2"/>
</dbReference>
<proteinExistence type="predicted"/>
<evidence type="ECO:0000256" key="1">
    <source>
        <dbReference type="SAM" id="MobiDB-lite"/>
    </source>
</evidence>
<keyword evidence="3" id="KW-1185">Reference proteome</keyword>
<feature type="compositionally biased region" description="Polar residues" evidence="1">
    <location>
        <begin position="1045"/>
        <end position="1064"/>
    </location>
</feature>
<feature type="region of interest" description="Disordered" evidence="1">
    <location>
        <begin position="678"/>
        <end position="705"/>
    </location>
</feature>
<feature type="compositionally biased region" description="Basic and acidic residues" evidence="1">
    <location>
        <begin position="765"/>
        <end position="779"/>
    </location>
</feature>
<sequence>MSTQELLSWKEVGAPAALSKAAGAHVRFTCIDASAEHVALGASTGSLYIFARGSSPSPAKPDNSSASTPEDGLRFVKIITPAGEPQGLGKNLEGFLDHTFGGLGTGDKRAGEKELIGVKISPSGKTCATVAKNGVITIWHIGATSRGVPSKFATLPEAHKGETVSVMEWSPNSDTLFTGSEEGSVTIAHFSNTSEGETDAKKLKLGNPIVQLSATDGALLISTRTFAMLLCLRTHVLTQVGSKPRDGAMGACFHPQGWAALPSGNGAASSNWVLAARPGRRLWIVDAGEKDGVKSDVKATLRLAQLPTPTALPWAGAVKNPPSSSSVQFGRLLSLGPCLLSVSDKGICAVDFVSVTAQAWWPVQRGIPGGLASGNFSVATHESSAFMLALTPGGYAGVWQLSAAPTPMALVQSAVSVALSQGMNLAQAMKLATRLQVIHVDMIEKAKEIAAEDVAADASEASVELSAVAKEYCDFIRNLPSTVFDSMPDDVTEGSAVAVAPKRTLVRTKSISNPDLAASASAPLGTITDSADATSVEMLGMLVGCFRGGRELILSAPARCVQEEDRLDGERKERHIRSSSVGGSGAGLATMLSEAEKGDPIAGQRIGRSVTVSGKDLSLEGGLGDMVDDREEAAMLLWVVRLVHIIPGPVPTSPASSIPEREEFLYTPREESLVERAAGQSTAEGIKSAVNTPSPFSEPLSVKSTGGRLGLARASSTGDLPGENLLEAGAAAGTLVEGRRASGSLSQLSSVGDAQPSSSSTEGMPESREDPRGAGKKEAVPVASVMEGGEDMMQGAYRTMHSSALYLSNLFSNANPQPGILSPRGSPAALGERPASLVKEEEAAEVHMPARSAPVEIPDEDVASSVASTSGSETECERPKRPNLHFKHWRFYMTEEEALSSTEQDSGEAAEIEACGGAMHMRRRRRLTRRLQRHRAQALRALQEARASLEPSALVPFLRQWASSYTSHLREDTAPLVVVRLLVHECGVHVELKGGADAYTPVEIKKEELLQMEAERKHIRRRRRDGVLAAAYVELGLGVPPVTPSVLSGSQGAQAGRGRSSSVQAPPPAMEPAIPDTTSTSPSPRHLPLSERQLLLTDKLHDILERYCLKPSAGFTWARAPPERMAKSPVTDNNPFSNPFGHLSSAAVRPFATGQSMNELVNGALPTWGFVLEGGQQGQPMNEPGMASGWSMNELVNGALPTWGFVLEGGQQGAVDERQEEQEEGKLAEDLEAAVRYGARDLQIGAVETLASLTSIVAQRQAKVRLETPRGRGPGRSVSAKGGQKRGNCTHRRCECKIRGGGGKLNGLHALKTAVLP</sequence>
<dbReference type="InterPro" id="IPR001680">
    <property type="entry name" value="WD40_rpt"/>
</dbReference>
<accession>A0AAE0G7A8</accession>
<protein>
    <submittedName>
        <fullName evidence="2">Uncharacterized protein</fullName>
    </submittedName>
</protein>
<dbReference type="Gene3D" id="2.130.10.10">
    <property type="entry name" value="YVTN repeat-like/Quinoprotein amine dehydrogenase"/>
    <property type="match status" value="1"/>
</dbReference>
<comment type="caution">
    <text evidence="2">The sequence shown here is derived from an EMBL/GenBank/DDBJ whole genome shotgun (WGS) entry which is preliminary data.</text>
</comment>